<reference evidence="3 4" key="1">
    <citation type="submission" date="2016-10" db="EMBL/GenBank/DDBJ databases">
        <authorList>
            <person name="de Groot N.N."/>
        </authorList>
    </citation>
    <scope>NUCLEOTIDE SEQUENCE [LARGE SCALE GENOMIC DNA]</scope>
    <source>
        <strain evidence="3 4">CGMCC 1.6134</strain>
    </source>
</reference>
<dbReference type="InterPro" id="IPR052928">
    <property type="entry name" value="Desiccation-related_membrane"/>
</dbReference>
<dbReference type="STRING" id="266892.SAMN04488054_11411"/>
<keyword evidence="4" id="KW-1185">Reference proteome</keyword>
<organism evidence="3 4">
    <name type="scientific">Salibacterium qingdaonense</name>
    <dbReference type="NCBI Taxonomy" id="266892"/>
    <lineage>
        <taxon>Bacteria</taxon>
        <taxon>Bacillati</taxon>
        <taxon>Bacillota</taxon>
        <taxon>Bacilli</taxon>
        <taxon>Bacillales</taxon>
        <taxon>Bacillaceae</taxon>
    </lineage>
</organism>
<dbReference type="AlphaFoldDB" id="A0A1I4MY25"/>
<keyword evidence="2" id="KW-0812">Transmembrane</keyword>
<feature type="compositionally biased region" description="Acidic residues" evidence="1">
    <location>
        <begin position="108"/>
        <end position="123"/>
    </location>
</feature>
<feature type="region of interest" description="Disordered" evidence="1">
    <location>
        <begin position="76"/>
        <end position="144"/>
    </location>
</feature>
<dbReference type="PANTHER" id="PTHR35792:SF1">
    <property type="entry name" value="SLL0268 PROTEIN"/>
    <property type="match status" value="1"/>
</dbReference>
<evidence type="ECO:0000313" key="4">
    <source>
        <dbReference type="Proteomes" id="UP000199668"/>
    </source>
</evidence>
<evidence type="ECO:0000256" key="1">
    <source>
        <dbReference type="SAM" id="MobiDB-lite"/>
    </source>
</evidence>
<dbReference type="OrthoDB" id="9810874at2"/>
<sequence length="144" mass="15620">MSDMNTKDFVIGTLIGGIVGACSALLMAPKSGRELRGELSEGAYSAKEKTNELTNDAYEKGSKWADYAREKSSEIAKSVSEQSSQLYGKVKETASSGSEGNEEKTADELAEELSEDLEAEQENVDSVKEDVRDLHASTEEKDQT</sequence>
<dbReference type="PANTHER" id="PTHR35792">
    <property type="entry name" value="GENERAL STRESS PROTEIN"/>
    <property type="match status" value="1"/>
</dbReference>
<keyword evidence="2" id="KW-0472">Membrane</keyword>
<evidence type="ECO:0000256" key="2">
    <source>
        <dbReference type="SAM" id="Phobius"/>
    </source>
</evidence>
<evidence type="ECO:0000313" key="3">
    <source>
        <dbReference type="EMBL" id="SFM07913.1"/>
    </source>
</evidence>
<dbReference type="RefSeq" id="WP_090927151.1">
    <property type="nucleotide sequence ID" value="NZ_FOTY01000014.1"/>
</dbReference>
<proteinExistence type="predicted"/>
<dbReference type="Pfam" id="PF12732">
    <property type="entry name" value="YtxH"/>
    <property type="match status" value="1"/>
</dbReference>
<dbReference type="EMBL" id="FOTY01000014">
    <property type="protein sequence ID" value="SFM07913.1"/>
    <property type="molecule type" value="Genomic_DNA"/>
</dbReference>
<feature type="compositionally biased region" description="Basic and acidic residues" evidence="1">
    <location>
        <begin position="125"/>
        <end position="144"/>
    </location>
</feature>
<feature type="transmembrane region" description="Helical" evidence="2">
    <location>
        <begin position="6"/>
        <end position="28"/>
    </location>
</feature>
<accession>A0A1I4MY25</accession>
<keyword evidence="2" id="KW-1133">Transmembrane helix</keyword>
<name>A0A1I4MY25_9BACI</name>
<dbReference type="PROSITE" id="PS51257">
    <property type="entry name" value="PROKAR_LIPOPROTEIN"/>
    <property type="match status" value="1"/>
</dbReference>
<protein>
    <submittedName>
        <fullName evidence="3">Gas vesicle protein</fullName>
    </submittedName>
</protein>
<dbReference type="InterPro" id="IPR024623">
    <property type="entry name" value="YtxH"/>
</dbReference>
<gene>
    <name evidence="3" type="ORF">SAMN04488054_11411</name>
</gene>
<dbReference type="Proteomes" id="UP000199668">
    <property type="component" value="Unassembled WGS sequence"/>
</dbReference>